<proteinExistence type="predicted"/>
<protein>
    <submittedName>
        <fullName evidence="1">Uncharacterized protein</fullName>
    </submittedName>
</protein>
<keyword evidence="2" id="KW-1185">Reference proteome</keyword>
<evidence type="ECO:0000313" key="1">
    <source>
        <dbReference type="EMBL" id="ASU03615.1"/>
    </source>
</evidence>
<name>A0A223LI19_9CAUD</name>
<gene>
    <name evidence="1" type="ORF">RISINGSUN_55</name>
</gene>
<dbReference type="EMBL" id="MF459646">
    <property type="protein sequence ID" value="ASU03615.1"/>
    <property type="molecule type" value="Genomic_DNA"/>
</dbReference>
<reference evidence="2" key="1">
    <citation type="submission" date="2017-07" db="EMBL/GenBank/DDBJ databases">
        <authorList>
            <person name="Putnam M.J."/>
            <person name="Sharma R."/>
            <person name="Kruger J.L."/>
            <person name="Berg J.A."/>
            <person name="Payne A.M."/>
            <person name="Fajardo C.P."/>
            <person name="Breakwell D.P."/>
            <person name="Hope S."/>
            <person name="Grose J.H."/>
        </authorList>
    </citation>
    <scope>NUCLEOTIDE SEQUENCE [LARGE SCALE GENOMIC DNA]</scope>
</reference>
<sequence>MPPYSLFMKGEIMGQPTKSAPQIEEVKDLASEKEPVLVLDEAPPAAPVKSTGAANIKLKDVETVKIGDQISAKGDFVSELMITRINQHMEYLRGEKGFATDDVRFREMITFMETIGNSTTLGIDQYCVVTDFLMKTIRDNLDDFKEGRAFRFMRGLSRHYSDSAIAAYQNYMTMLIRLAGAYADRKRVFKKMDLDYITVGMPVAARNNINTYIRRLCE</sequence>
<dbReference type="Proteomes" id="UP000225553">
    <property type="component" value="Segment"/>
</dbReference>
<accession>A0A223LI19</accession>
<organism evidence="1 2">
    <name type="scientific">Erwinia phage vB_EamM_RisingSun</name>
    <dbReference type="NCBI Taxonomy" id="2026080"/>
    <lineage>
        <taxon>Viruses</taxon>
        <taxon>Duplodnaviria</taxon>
        <taxon>Heunggongvirae</taxon>
        <taxon>Uroviricota</taxon>
        <taxon>Caudoviricetes</taxon>
        <taxon>Chimalliviridae</taxon>
        <taxon>Risingsunvirus</taxon>
        <taxon>Risingsunvirus risingsun</taxon>
    </lineage>
</organism>
<evidence type="ECO:0000313" key="2">
    <source>
        <dbReference type="Proteomes" id="UP000225553"/>
    </source>
</evidence>